<accession>A0AAJ0DAJ0</accession>
<evidence type="ECO:0000313" key="3">
    <source>
        <dbReference type="Proteomes" id="UP001271007"/>
    </source>
</evidence>
<feature type="compositionally biased region" description="Polar residues" evidence="1">
    <location>
        <begin position="369"/>
        <end position="379"/>
    </location>
</feature>
<dbReference type="Proteomes" id="UP001271007">
    <property type="component" value="Unassembled WGS sequence"/>
</dbReference>
<protein>
    <submittedName>
        <fullName evidence="2">Uncharacterized protein</fullName>
    </submittedName>
</protein>
<sequence>MAVRRGKAALSHIVETDRILSKRYSRVAIYPIGLPARTSAMDDPSSPIRRDQWLVPGPDLGGLIDLQGIVPDAGVVTQERSPSHAGPATCAQLHTSATQNEPRPPRFLWLGGDRQETESDKGPAQVICYDLELRLRKNKRTEVVDTERKLRVAPSMHWEQILHKKVDVIRSQKDLEDTQATVVDRNVIVSLTGRPSAKVQKHFKGLDIDWSFAEEEMTTWARHLRSHQNLKVELVINLKANEPLTTSLTKRKEVGRSSATTRMLAERNEGLRTEAQISRHMAGRLDKIRSIRCVDTTCRNQGQWCRVDQNTGQHHPARSQDIHQLSRLDLSSSRDAPNKRQADQAGNNVSKKRRHGPLEITRRCPVSLRASSPSAQGSIASPLAPFTRRSISKLPTGDILKLFGLEGRDPVKLLPQYGAWMLGQSDDARWPKASRKAEEVAMELTLDVVQIDFKLGHKALVDEGVAIGTALRWEEYVLPWLQEHARTPTSPLEIEA</sequence>
<organism evidence="2 3">
    <name type="scientific">Extremus antarcticus</name>
    <dbReference type="NCBI Taxonomy" id="702011"/>
    <lineage>
        <taxon>Eukaryota</taxon>
        <taxon>Fungi</taxon>
        <taxon>Dikarya</taxon>
        <taxon>Ascomycota</taxon>
        <taxon>Pezizomycotina</taxon>
        <taxon>Dothideomycetes</taxon>
        <taxon>Dothideomycetidae</taxon>
        <taxon>Mycosphaerellales</taxon>
        <taxon>Extremaceae</taxon>
        <taxon>Extremus</taxon>
    </lineage>
</organism>
<reference evidence="2" key="1">
    <citation type="submission" date="2023-04" db="EMBL/GenBank/DDBJ databases">
        <title>Black Yeasts Isolated from many extreme environments.</title>
        <authorList>
            <person name="Coleine C."/>
            <person name="Stajich J.E."/>
            <person name="Selbmann L."/>
        </authorList>
    </citation>
    <scope>NUCLEOTIDE SEQUENCE</scope>
    <source>
        <strain evidence="2">CCFEE 5312</strain>
    </source>
</reference>
<name>A0AAJ0DAJ0_9PEZI</name>
<keyword evidence="3" id="KW-1185">Reference proteome</keyword>
<comment type="caution">
    <text evidence="2">The sequence shown here is derived from an EMBL/GenBank/DDBJ whole genome shotgun (WGS) entry which is preliminary data.</text>
</comment>
<dbReference type="AlphaFoldDB" id="A0AAJ0DAJ0"/>
<proteinExistence type="predicted"/>
<feature type="region of interest" description="Disordered" evidence="1">
    <location>
        <begin position="330"/>
        <end position="381"/>
    </location>
</feature>
<gene>
    <name evidence="2" type="ORF">LTR09_012076</name>
</gene>
<evidence type="ECO:0000313" key="2">
    <source>
        <dbReference type="EMBL" id="KAK3046437.1"/>
    </source>
</evidence>
<dbReference type="EMBL" id="JAWDJX010000092">
    <property type="protein sequence ID" value="KAK3046437.1"/>
    <property type="molecule type" value="Genomic_DNA"/>
</dbReference>
<evidence type="ECO:0000256" key="1">
    <source>
        <dbReference type="SAM" id="MobiDB-lite"/>
    </source>
</evidence>